<keyword evidence="2" id="KW-1185">Reference proteome</keyword>
<evidence type="ECO:0000313" key="1">
    <source>
        <dbReference type="EMBL" id="RXE56621.1"/>
    </source>
</evidence>
<proteinExistence type="predicted"/>
<dbReference type="OrthoDB" id="117414at2157"/>
<dbReference type="Proteomes" id="UP000290932">
    <property type="component" value="Unassembled WGS sequence"/>
</dbReference>
<reference evidence="1 2" key="1">
    <citation type="journal article" date="2015" name="Int. J. Syst. Evol. Microbiol.">
        <title>Methanoculleus taiwanensis sp. nov., a methanogen isolated from deep marine sediment at the deformation front area near Taiwan.</title>
        <authorList>
            <person name="Weng C.Y."/>
            <person name="Chen S.C."/>
            <person name="Lai M.C."/>
            <person name="Wu S.Y."/>
            <person name="Lin S."/>
            <person name="Yang T.F."/>
            <person name="Chen P.C."/>
        </authorList>
    </citation>
    <scope>NUCLEOTIDE SEQUENCE [LARGE SCALE GENOMIC DNA]</scope>
    <source>
        <strain evidence="1 2">CYW4</strain>
    </source>
</reference>
<dbReference type="RefSeq" id="WP_128692332.1">
    <property type="nucleotide sequence ID" value="NZ_LHQS01000001.1"/>
</dbReference>
<evidence type="ECO:0000313" key="2">
    <source>
        <dbReference type="Proteomes" id="UP000290932"/>
    </source>
</evidence>
<protein>
    <submittedName>
        <fullName evidence="1">Uncharacterized protein</fullName>
    </submittedName>
</protein>
<accession>A0A498H102</accession>
<organism evidence="1 2">
    <name type="scientific">Methanoculleus taiwanensis</name>
    <dbReference type="NCBI Taxonomy" id="1550565"/>
    <lineage>
        <taxon>Archaea</taxon>
        <taxon>Methanobacteriati</taxon>
        <taxon>Methanobacteriota</taxon>
        <taxon>Stenosarchaea group</taxon>
        <taxon>Methanomicrobia</taxon>
        <taxon>Methanomicrobiales</taxon>
        <taxon>Methanomicrobiaceae</taxon>
        <taxon>Methanoculleus</taxon>
    </lineage>
</organism>
<gene>
    <name evidence="1" type="ORF">ABH15_00045</name>
</gene>
<dbReference type="AlphaFoldDB" id="A0A498H102"/>
<dbReference type="EMBL" id="LHQS01000001">
    <property type="protein sequence ID" value="RXE56621.1"/>
    <property type="molecule type" value="Genomic_DNA"/>
</dbReference>
<name>A0A498H102_9EURY</name>
<sequence length="167" mass="17848">MADFVEKSNTKTAVRELSLPIADIGTFDAIVGSVLADNPFGCVDYIESGVTYDGVTRNRESYTAKVNYEDNDGKRVGAISARAPTVVAFGSVATEIMGDATLAAAMGGEAVRDAEHDSYSCQLKCHDPSGEIYYVTFSRNAVRITSYQDDAIRTTVETWADGVPALG</sequence>
<comment type="caution">
    <text evidence="1">The sequence shown here is derived from an EMBL/GenBank/DDBJ whole genome shotgun (WGS) entry which is preliminary data.</text>
</comment>